<dbReference type="PROSITE" id="PS50059">
    <property type="entry name" value="FKBP_PPIASE"/>
    <property type="match status" value="1"/>
</dbReference>
<dbReference type="AlphaFoldDB" id="A0A367FHC9"/>
<dbReference type="InterPro" id="IPR046357">
    <property type="entry name" value="PPIase_dom_sf"/>
</dbReference>
<evidence type="ECO:0000256" key="1">
    <source>
        <dbReference type="ARBA" id="ARBA00000971"/>
    </source>
</evidence>
<comment type="similarity">
    <text evidence="5">Belongs to the FKBP-type PPIase family.</text>
</comment>
<keyword evidence="10" id="KW-1185">Reference proteome</keyword>
<keyword evidence="2 4" id="KW-0697">Rotamase</keyword>
<dbReference type="Pfam" id="PF00254">
    <property type="entry name" value="FKBP_C"/>
    <property type="match status" value="1"/>
</dbReference>
<feature type="region of interest" description="Disordered" evidence="6">
    <location>
        <begin position="46"/>
        <end position="72"/>
    </location>
</feature>
<keyword evidence="7" id="KW-0732">Signal</keyword>
<dbReference type="PANTHER" id="PTHR45779">
    <property type="entry name" value="PEPTIDYLPROLYL ISOMERASE"/>
    <property type="match status" value="1"/>
</dbReference>
<dbReference type="EC" id="5.2.1.8" evidence="5"/>
<dbReference type="GO" id="GO:0003755">
    <property type="term" value="F:peptidyl-prolyl cis-trans isomerase activity"/>
    <property type="evidence" value="ECO:0007669"/>
    <property type="project" value="UniProtKB-UniRule"/>
</dbReference>
<evidence type="ECO:0000256" key="6">
    <source>
        <dbReference type="SAM" id="MobiDB-lite"/>
    </source>
</evidence>
<evidence type="ECO:0000313" key="10">
    <source>
        <dbReference type="Proteomes" id="UP000253094"/>
    </source>
</evidence>
<reference evidence="9 10" key="1">
    <citation type="submission" date="2018-06" db="EMBL/GenBank/DDBJ databases">
        <title>Sphaerisporangium craniellae sp. nov., isolated from a marine sponge in the South China Sea.</title>
        <authorList>
            <person name="Li L."/>
        </authorList>
    </citation>
    <scope>NUCLEOTIDE SEQUENCE [LARGE SCALE GENOMIC DNA]</scope>
    <source>
        <strain evidence="9 10">CCTCC AA 208026</strain>
    </source>
</reference>
<dbReference type="PANTHER" id="PTHR45779:SF7">
    <property type="entry name" value="PEPTIDYLPROLYL ISOMERASE"/>
    <property type="match status" value="1"/>
</dbReference>
<feature type="signal peptide" evidence="7">
    <location>
        <begin position="1"/>
        <end position="26"/>
    </location>
</feature>
<dbReference type="OrthoDB" id="25996at2"/>
<evidence type="ECO:0000256" key="2">
    <source>
        <dbReference type="ARBA" id="ARBA00023110"/>
    </source>
</evidence>
<dbReference type="PROSITE" id="PS51257">
    <property type="entry name" value="PROKAR_LIPOPROTEIN"/>
    <property type="match status" value="1"/>
</dbReference>
<comment type="caution">
    <text evidence="9">The sequence shown here is derived from an EMBL/GenBank/DDBJ whole genome shotgun (WGS) entry which is preliminary data.</text>
</comment>
<keyword evidence="3 4" id="KW-0413">Isomerase</keyword>
<accession>A0A367FHC9</accession>
<dbReference type="InterPro" id="IPR001179">
    <property type="entry name" value="PPIase_FKBP_dom"/>
</dbReference>
<evidence type="ECO:0000313" key="9">
    <source>
        <dbReference type="EMBL" id="RCG29778.1"/>
    </source>
</evidence>
<sequence>MRRLALLAALPLLFAAACGNSGDVTAKTGGSSGASSGVKVAGDFGKKPQVTFPSGKPPATSSSQTITSGQGAQLKDGDAVVANLTAYSWDGKTNALSGSTYDEGAPQLITVDNKLPSVVHKAFQDSKPGGRFLAVVAKDSLTAEQMEQAKSQGADTSIASVYVVDVMGVSTVKAAQGTATDPGVKGVALENPGGDQAPKLTTKTDAAAPKELVSKTVIKGTGPVVKSGQTILVHYTGKIWGTDTEFDSSWGRGQPVMFPIGVGKVIKGWDQSLVGVPVGSRMLVTIPPDLGYGKAGQGDKIKGTDTLVFVVDVLGAY</sequence>
<organism evidence="9 10">
    <name type="scientific">Sphaerisporangium album</name>
    <dbReference type="NCBI Taxonomy" id="509200"/>
    <lineage>
        <taxon>Bacteria</taxon>
        <taxon>Bacillati</taxon>
        <taxon>Actinomycetota</taxon>
        <taxon>Actinomycetes</taxon>
        <taxon>Streptosporangiales</taxon>
        <taxon>Streptosporangiaceae</taxon>
        <taxon>Sphaerisporangium</taxon>
    </lineage>
</organism>
<feature type="domain" description="PPIase FKBP-type" evidence="8">
    <location>
        <begin position="228"/>
        <end position="317"/>
    </location>
</feature>
<dbReference type="SUPFAM" id="SSF54534">
    <property type="entry name" value="FKBP-like"/>
    <property type="match status" value="1"/>
</dbReference>
<evidence type="ECO:0000256" key="5">
    <source>
        <dbReference type="RuleBase" id="RU003915"/>
    </source>
</evidence>
<evidence type="ECO:0000259" key="8">
    <source>
        <dbReference type="PROSITE" id="PS50059"/>
    </source>
</evidence>
<dbReference type="InterPro" id="IPR044609">
    <property type="entry name" value="FKBP2/11"/>
</dbReference>
<gene>
    <name evidence="9" type="ORF">DQ384_19605</name>
</gene>
<evidence type="ECO:0000256" key="7">
    <source>
        <dbReference type="SAM" id="SignalP"/>
    </source>
</evidence>
<feature type="compositionally biased region" description="Low complexity" evidence="6">
    <location>
        <begin position="59"/>
        <end position="72"/>
    </location>
</feature>
<proteinExistence type="inferred from homology"/>
<dbReference type="RefSeq" id="WP_114030287.1">
    <property type="nucleotide sequence ID" value="NZ_QOIL01000010.1"/>
</dbReference>
<evidence type="ECO:0000256" key="3">
    <source>
        <dbReference type="ARBA" id="ARBA00023235"/>
    </source>
</evidence>
<feature type="chain" id="PRO_5016810334" description="Peptidyl-prolyl cis-trans isomerase" evidence="7">
    <location>
        <begin position="27"/>
        <end position="317"/>
    </location>
</feature>
<protein>
    <recommendedName>
        <fullName evidence="5">Peptidyl-prolyl cis-trans isomerase</fullName>
        <ecNumber evidence="5">5.2.1.8</ecNumber>
    </recommendedName>
</protein>
<dbReference type="EMBL" id="QOIL01000010">
    <property type="protein sequence ID" value="RCG29778.1"/>
    <property type="molecule type" value="Genomic_DNA"/>
</dbReference>
<comment type="catalytic activity">
    <reaction evidence="1 4 5">
        <text>[protein]-peptidylproline (omega=180) = [protein]-peptidylproline (omega=0)</text>
        <dbReference type="Rhea" id="RHEA:16237"/>
        <dbReference type="Rhea" id="RHEA-COMP:10747"/>
        <dbReference type="Rhea" id="RHEA-COMP:10748"/>
        <dbReference type="ChEBI" id="CHEBI:83833"/>
        <dbReference type="ChEBI" id="CHEBI:83834"/>
        <dbReference type="EC" id="5.2.1.8"/>
    </reaction>
</comment>
<dbReference type="Proteomes" id="UP000253094">
    <property type="component" value="Unassembled WGS sequence"/>
</dbReference>
<evidence type="ECO:0000256" key="4">
    <source>
        <dbReference type="PROSITE-ProRule" id="PRU00277"/>
    </source>
</evidence>
<name>A0A367FHC9_9ACTN</name>
<dbReference type="Gene3D" id="3.10.50.40">
    <property type="match status" value="2"/>
</dbReference>